<dbReference type="AlphaFoldDB" id="A0A0B6YVI7"/>
<evidence type="ECO:0000313" key="3">
    <source>
        <dbReference type="EMBL" id="CEK60147.1"/>
    </source>
</evidence>
<dbReference type="Pfam" id="PF16212">
    <property type="entry name" value="PhoLip_ATPase_C"/>
    <property type="match status" value="1"/>
</dbReference>
<keyword evidence="1" id="KW-0472">Membrane</keyword>
<accession>A0A0B6YVI7</accession>
<dbReference type="EMBL" id="HACG01013282">
    <property type="protein sequence ID" value="CEK60147.1"/>
    <property type="molecule type" value="Transcribed_RNA"/>
</dbReference>
<feature type="non-terminal residue" evidence="3">
    <location>
        <position position="1"/>
    </location>
</feature>
<name>A0A0B6YVI7_9EUPU</name>
<organism evidence="3">
    <name type="scientific">Arion vulgaris</name>
    <dbReference type="NCBI Taxonomy" id="1028688"/>
    <lineage>
        <taxon>Eukaryota</taxon>
        <taxon>Metazoa</taxon>
        <taxon>Spiralia</taxon>
        <taxon>Lophotrochozoa</taxon>
        <taxon>Mollusca</taxon>
        <taxon>Gastropoda</taxon>
        <taxon>Heterobranchia</taxon>
        <taxon>Euthyneura</taxon>
        <taxon>Panpulmonata</taxon>
        <taxon>Eupulmonata</taxon>
        <taxon>Stylommatophora</taxon>
        <taxon>Helicina</taxon>
        <taxon>Arionoidea</taxon>
        <taxon>Arionidae</taxon>
        <taxon>Arion</taxon>
    </lineage>
</organism>
<keyword evidence="1" id="KW-0812">Transmembrane</keyword>
<protein>
    <recommendedName>
        <fullName evidence="2">P-type ATPase C-terminal domain-containing protein</fullName>
    </recommendedName>
</protein>
<feature type="domain" description="P-type ATPase C-terminal" evidence="2">
    <location>
        <begin position="2"/>
        <end position="95"/>
    </location>
</feature>
<proteinExistence type="predicted"/>
<reference evidence="3" key="1">
    <citation type="submission" date="2014-12" db="EMBL/GenBank/DDBJ databases">
        <title>Insight into the proteome of Arion vulgaris.</title>
        <authorList>
            <person name="Aradska J."/>
            <person name="Bulat T."/>
            <person name="Smidak R."/>
            <person name="Sarate P."/>
            <person name="Gangsoo J."/>
            <person name="Sialana F."/>
            <person name="Bilban M."/>
            <person name="Lubec G."/>
        </authorList>
    </citation>
    <scope>NUCLEOTIDE SEQUENCE</scope>
    <source>
        <tissue evidence="3">Skin</tissue>
    </source>
</reference>
<evidence type="ECO:0000256" key="1">
    <source>
        <dbReference type="SAM" id="Phobius"/>
    </source>
</evidence>
<feature type="transmembrane region" description="Helical" evidence="1">
    <location>
        <begin position="12"/>
        <end position="35"/>
    </location>
</feature>
<evidence type="ECO:0000259" key="2">
    <source>
        <dbReference type="Pfam" id="PF16212"/>
    </source>
</evidence>
<feature type="non-terminal residue" evidence="3">
    <location>
        <position position="96"/>
    </location>
</feature>
<dbReference type="InterPro" id="IPR032630">
    <property type="entry name" value="P_typ_ATPase_c"/>
</dbReference>
<gene>
    <name evidence="3" type="primary">ORF38544</name>
</gene>
<feature type="transmembrane region" description="Helical" evidence="1">
    <location>
        <begin position="47"/>
        <end position="71"/>
    </location>
</feature>
<sequence length="96" mass="10817">FFGFLLLQYNGLSLFNSGVTIGNFDFGTLILFTCATSVNVKLMLETYYWCIPTLIAYTITIVGNIILLAVYTNVFFPSFLMSHNDMFGVLNQIYAT</sequence>
<keyword evidence="1" id="KW-1133">Transmembrane helix</keyword>